<proteinExistence type="predicted"/>
<evidence type="ECO:0000256" key="1">
    <source>
        <dbReference type="SAM" id="SignalP"/>
    </source>
</evidence>
<evidence type="ECO:0000313" key="3">
    <source>
        <dbReference type="Proteomes" id="UP001497382"/>
    </source>
</evidence>
<evidence type="ECO:0000313" key="2">
    <source>
        <dbReference type="EMBL" id="CAL1268498.1"/>
    </source>
</evidence>
<accession>A0AAV1ZBX5</accession>
<name>A0AAV1ZBX5_9ARAC</name>
<keyword evidence="3" id="KW-1185">Reference proteome</keyword>
<dbReference type="EMBL" id="CAXIEN010000034">
    <property type="protein sequence ID" value="CAL1268498.1"/>
    <property type="molecule type" value="Genomic_DNA"/>
</dbReference>
<dbReference type="Proteomes" id="UP001497382">
    <property type="component" value="Unassembled WGS sequence"/>
</dbReference>
<feature type="chain" id="PRO_5043920505" evidence="1">
    <location>
        <begin position="18"/>
        <end position="40"/>
    </location>
</feature>
<keyword evidence="1" id="KW-0732">Signal</keyword>
<reference evidence="2 3" key="1">
    <citation type="submission" date="2024-04" db="EMBL/GenBank/DDBJ databases">
        <authorList>
            <person name="Rising A."/>
            <person name="Reimegard J."/>
            <person name="Sonavane S."/>
            <person name="Akerstrom W."/>
            <person name="Nylinder S."/>
            <person name="Hedman E."/>
            <person name="Kallberg Y."/>
        </authorList>
    </citation>
    <scope>NUCLEOTIDE SEQUENCE [LARGE SCALE GENOMIC DNA]</scope>
</reference>
<organism evidence="2 3">
    <name type="scientific">Larinioides sclopetarius</name>
    <dbReference type="NCBI Taxonomy" id="280406"/>
    <lineage>
        <taxon>Eukaryota</taxon>
        <taxon>Metazoa</taxon>
        <taxon>Ecdysozoa</taxon>
        <taxon>Arthropoda</taxon>
        <taxon>Chelicerata</taxon>
        <taxon>Arachnida</taxon>
        <taxon>Araneae</taxon>
        <taxon>Araneomorphae</taxon>
        <taxon>Entelegynae</taxon>
        <taxon>Araneoidea</taxon>
        <taxon>Araneidae</taxon>
        <taxon>Larinioides</taxon>
    </lineage>
</organism>
<comment type="caution">
    <text evidence="2">The sequence shown here is derived from an EMBL/GenBank/DDBJ whole genome shotgun (WGS) entry which is preliminary data.</text>
</comment>
<gene>
    <name evidence="2" type="ORF">LARSCL_LOCUS4199</name>
</gene>
<sequence>MFIKLLGLILSSESSSAAERAQIRSARIFSKELRCNMVFD</sequence>
<protein>
    <submittedName>
        <fullName evidence="2">Uncharacterized protein</fullName>
    </submittedName>
</protein>
<feature type="signal peptide" evidence="1">
    <location>
        <begin position="1"/>
        <end position="17"/>
    </location>
</feature>
<dbReference type="AlphaFoldDB" id="A0AAV1ZBX5"/>